<dbReference type="Proteomes" id="UP000478483">
    <property type="component" value="Unassembled WGS sequence"/>
</dbReference>
<proteinExistence type="predicted"/>
<dbReference type="STRING" id="166486.ERS852572_01313"/>
<gene>
    <name evidence="2" type="ORF">ERS852572_01313</name>
    <name evidence="3" type="ORF">GMD50_12010</name>
</gene>
<name>A0A173T1A7_9FIRM</name>
<reference evidence="2 4" key="1">
    <citation type="submission" date="2015-09" db="EMBL/GenBank/DDBJ databases">
        <authorList>
            <consortium name="Pathogen Informatics"/>
        </authorList>
    </citation>
    <scope>NUCLEOTIDE SEQUENCE [LARGE SCALE GENOMIC DNA]</scope>
    <source>
        <strain evidence="2 4">2789STDY5834960</strain>
    </source>
</reference>
<evidence type="ECO:0000256" key="1">
    <source>
        <dbReference type="SAM" id="SignalP"/>
    </source>
</evidence>
<sequence>MKRKNVSARILTGVLAFSMVAATGTSSMTVFAAEESAVEAEQITGTEVKSETGETQEYQYAYAALSLTRVHLIPYREQPPITDCTGEVISVRQKLQKKMVQSSKWHIIQEQPPVC</sequence>
<dbReference type="EMBL" id="WNAJ01000014">
    <property type="protein sequence ID" value="MTR85767.1"/>
    <property type="molecule type" value="Genomic_DNA"/>
</dbReference>
<reference evidence="3 5" key="2">
    <citation type="journal article" date="2019" name="Nat. Med.">
        <title>A library of human gut bacterial isolates paired with longitudinal multiomics data enables mechanistic microbiome research.</title>
        <authorList>
            <person name="Poyet M."/>
            <person name="Groussin M."/>
            <person name="Gibbons S.M."/>
            <person name="Avila-Pacheco J."/>
            <person name="Jiang X."/>
            <person name="Kearney S.M."/>
            <person name="Perrotta A.R."/>
            <person name="Berdy B."/>
            <person name="Zhao S."/>
            <person name="Lieberman T.D."/>
            <person name="Swanson P.K."/>
            <person name="Smith M."/>
            <person name="Roesemann S."/>
            <person name="Alexander J.E."/>
            <person name="Rich S.A."/>
            <person name="Livny J."/>
            <person name="Vlamakis H."/>
            <person name="Clish C."/>
            <person name="Bullock K."/>
            <person name="Deik A."/>
            <person name="Scott J."/>
            <person name="Pierce K.A."/>
            <person name="Xavier R.J."/>
            <person name="Alm E.J."/>
        </authorList>
    </citation>
    <scope>NUCLEOTIDE SEQUENCE [LARGE SCALE GENOMIC DNA]</scope>
    <source>
        <strain evidence="3 5">BIOML-A1</strain>
    </source>
</reference>
<feature type="signal peptide" evidence="1">
    <location>
        <begin position="1"/>
        <end position="32"/>
    </location>
</feature>
<dbReference type="Proteomes" id="UP000095350">
    <property type="component" value="Unassembled WGS sequence"/>
</dbReference>
<evidence type="ECO:0000313" key="3">
    <source>
        <dbReference type="EMBL" id="MTR85767.1"/>
    </source>
</evidence>
<dbReference type="RefSeq" id="WP_015560972.1">
    <property type="nucleotide sequence ID" value="NZ_CABIYH010000008.1"/>
</dbReference>
<feature type="chain" id="PRO_5036301535" evidence="1">
    <location>
        <begin position="33"/>
        <end position="115"/>
    </location>
</feature>
<dbReference type="AlphaFoldDB" id="A0A173T1A7"/>
<dbReference type="PaxDb" id="166486-ERS852572_01313"/>
<keyword evidence="1" id="KW-0732">Signal</keyword>
<dbReference type="EMBL" id="CYXZ01000008">
    <property type="protein sequence ID" value="CUM96604.1"/>
    <property type="molecule type" value="Genomic_DNA"/>
</dbReference>
<accession>A0A173T1A7</accession>
<evidence type="ECO:0000313" key="5">
    <source>
        <dbReference type="Proteomes" id="UP000478483"/>
    </source>
</evidence>
<evidence type="ECO:0000313" key="4">
    <source>
        <dbReference type="Proteomes" id="UP000095350"/>
    </source>
</evidence>
<evidence type="ECO:0000313" key="2">
    <source>
        <dbReference type="EMBL" id="CUM96604.1"/>
    </source>
</evidence>
<protein>
    <submittedName>
        <fullName evidence="2">Uncharacterized protein</fullName>
    </submittedName>
</protein>
<organism evidence="2 4">
    <name type="scientific">Roseburia intestinalis</name>
    <dbReference type="NCBI Taxonomy" id="166486"/>
    <lineage>
        <taxon>Bacteria</taxon>
        <taxon>Bacillati</taxon>
        <taxon>Bacillota</taxon>
        <taxon>Clostridia</taxon>
        <taxon>Lachnospirales</taxon>
        <taxon>Lachnospiraceae</taxon>
        <taxon>Roseburia</taxon>
    </lineage>
</organism>